<proteinExistence type="predicted"/>
<evidence type="ECO:0000313" key="2">
    <source>
        <dbReference type="Proteomes" id="UP000077961"/>
    </source>
</evidence>
<accession>A0ABX2UWU5</accession>
<gene>
    <name evidence="1" type="ORF">A6V36_38125</name>
</gene>
<name>A0ABX2UWU5_9BURK</name>
<protein>
    <submittedName>
        <fullName evidence="1">Uncharacterized protein</fullName>
    </submittedName>
</protein>
<dbReference type="Proteomes" id="UP000077961">
    <property type="component" value="Unassembled WGS sequence"/>
</dbReference>
<sequence>MLGPDANRLAADDAKRRRLRGVCLFSRADTIYAGTNEIQLNIMAERALGHDVELDFVGARVNRVGPREQANSSQTSAFGVVCGEPVGVWAEHVQCQLAQFAVPVRPLVLVEQRIAA</sequence>
<comment type="caution">
    <text evidence="1">The sequence shown here is derived from an EMBL/GenBank/DDBJ whole genome shotgun (WGS) entry which is preliminary data.</text>
</comment>
<organism evidence="1 2">
    <name type="scientific">Paraburkholderia ginsengiterrae</name>
    <dbReference type="NCBI Taxonomy" id="1462993"/>
    <lineage>
        <taxon>Bacteria</taxon>
        <taxon>Pseudomonadati</taxon>
        <taxon>Pseudomonadota</taxon>
        <taxon>Betaproteobacteria</taxon>
        <taxon>Burkholderiales</taxon>
        <taxon>Burkholderiaceae</taxon>
        <taxon>Paraburkholderia</taxon>
    </lineage>
</organism>
<dbReference type="Gene3D" id="1.20.140.10">
    <property type="entry name" value="Butyryl-CoA Dehydrogenase, subunit A, domain 3"/>
    <property type="match status" value="1"/>
</dbReference>
<dbReference type="EMBL" id="LXJZ01000163">
    <property type="protein sequence ID" value="OAJ58929.1"/>
    <property type="molecule type" value="Genomic_DNA"/>
</dbReference>
<keyword evidence="2" id="KW-1185">Reference proteome</keyword>
<evidence type="ECO:0000313" key="1">
    <source>
        <dbReference type="EMBL" id="OAJ58929.1"/>
    </source>
</evidence>
<reference evidence="1 2" key="1">
    <citation type="submission" date="2016-04" db="EMBL/GenBank/DDBJ databases">
        <title>Reclassification of Paraburkholderia panaciterrae (Farh et al. 2015) Dobritsa &amp; Samadpour 2016 as a later homotypic synonym of Paraburkholderia ginsengiterrae (Farh et al. 2015) Dobritsa &amp; Samadpour 2016.</title>
        <authorList>
            <person name="Dobritsa A.P."/>
            <person name="Kutumbaka K."/>
            <person name="Samadpour M."/>
        </authorList>
    </citation>
    <scope>NUCLEOTIDE SEQUENCE [LARGE SCALE GENOMIC DNA]</scope>
    <source>
        <strain evidence="1 2">DCY85-1</strain>
    </source>
</reference>